<dbReference type="InterPro" id="IPR036640">
    <property type="entry name" value="ABC1_TM_sf"/>
</dbReference>
<keyword evidence="5" id="KW-0547">Nucleotide-binding</keyword>
<feature type="transmembrane region" description="Helical" evidence="10">
    <location>
        <begin position="170"/>
        <end position="187"/>
    </location>
</feature>
<comment type="subcellular location">
    <subcellularLocation>
        <location evidence="1">Cell membrane</location>
        <topology evidence="1">Multi-pass membrane protein</topology>
    </subcellularLocation>
</comment>
<dbReference type="Gene3D" id="1.20.1560.10">
    <property type="entry name" value="ABC transporter type 1, transmembrane domain"/>
    <property type="match status" value="1"/>
</dbReference>
<dbReference type="GO" id="GO:0005886">
    <property type="term" value="C:plasma membrane"/>
    <property type="evidence" value="ECO:0007669"/>
    <property type="project" value="UniProtKB-SubCell"/>
</dbReference>
<evidence type="ECO:0000256" key="8">
    <source>
        <dbReference type="ARBA" id="ARBA00023136"/>
    </source>
</evidence>
<proteinExistence type="inferred from homology"/>
<comment type="caution">
    <text evidence="13">The sequence shown here is derived from an EMBL/GenBank/DDBJ whole genome shotgun (WGS) entry which is preliminary data.</text>
</comment>
<dbReference type="EMBL" id="JAGTTN010000001">
    <property type="protein sequence ID" value="MCC2030728.1"/>
    <property type="molecule type" value="Genomic_DNA"/>
</dbReference>
<protein>
    <submittedName>
        <fullName evidence="13">ABC transporter ATP-binding protein</fullName>
    </submittedName>
</protein>
<dbReference type="InterPro" id="IPR027417">
    <property type="entry name" value="P-loop_NTPase"/>
</dbReference>
<dbReference type="InterPro" id="IPR011527">
    <property type="entry name" value="ABC1_TM_dom"/>
</dbReference>
<gene>
    <name evidence="13" type="ORF">KEC57_00855</name>
</gene>
<evidence type="ECO:0000256" key="6">
    <source>
        <dbReference type="ARBA" id="ARBA00022840"/>
    </source>
</evidence>
<dbReference type="GO" id="GO:0034040">
    <property type="term" value="F:ATPase-coupled lipid transmembrane transporter activity"/>
    <property type="evidence" value="ECO:0007669"/>
    <property type="project" value="TreeGrafter"/>
</dbReference>
<feature type="transmembrane region" description="Helical" evidence="10">
    <location>
        <begin position="140"/>
        <end position="164"/>
    </location>
</feature>
<dbReference type="SUPFAM" id="SSF90123">
    <property type="entry name" value="ABC transporter transmembrane region"/>
    <property type="match status" value="1"/>
</dbReference>
<dbReference type="FunFam" id="3.40.50.300:FF:000299">
    <property type="entry name" value="ABC transporter ATP-binding protein/permease"/>
    <property type="match status" value="1"/>
</dbReference>
<evidence type="ECO:0000256" key="4">
    <source>
        <dbReference type="ARBA" id="ARBA00022692"/>
    </source>
</evidence>
<evidence type="ECO:0000259" key="12">
    <source>
        <dbReference type="PROSITE" id="PS50929"/>
    </source>
</evidence>
<evidence type="ECO:0000256" key="5">
    <source>
        <dbReference type="ARBA" id="ARBA00022741"/>
    </source>
</evidence>
<feature type="transmembrane region" description="Helical" evidence="10">
    <location>
        <begin position="12"/>
        <end position="34"/>
    </location>
</feature>
<dbReference type="InterPro" id="IPR039421">
    <property type="entry name" value="Type_1_exporter"/>
</dbReference>
<dbReference type="PROSITE" id="PS50893">
    <property type="entry name" value="ABC_TRANSPORTER_2"/>
    <property type="match status" value="1"/>
</dbReference>
<dbReference type="Pfam" id="PF00005">
    <property type="entry name" value="ABC_tran"/>
    <property type="match status" value="1"/>
</dbReference>
<accession>A0A9X1LSA7</accession>
<keyword evidence="3" id="KW-1003">Cell membrane</keyword>
<dbReference type="SMART" id="SM00382">
    <property type="entry name" value="AAA"/>
    <property type="match status" value="1"/>
</dbReference>
<dbReference type="InterPro" id="IPR017871">
    <property type="entry name" value="ABC_transporter-like_CS"/>
</dbReference>
<keyword evidence="2" id="KW-0813">Transport</keyword>
<evidence type="ECO:0000256" key="10">
    <source>
        <dbReference type="SAM" id="Phobius"/>
    </source>
</evidence>
<dbReference type="GO" id="GO:0005524">
    <property type="term" value="F:ATP binding"/>
    <property type="evidence" value="ECO:0007669"/>
    <property type="project" value="UniProtKB-KW"/>
</dbReference>
<evidence type="ECO:0000256" key="2">
    <source>
        <dbReference type="ARBA" id="ARBA00022448"/>
    </source>
</evidence>
<feature type="domain" description="ABC transmembrane type-1" evidence="12">
    <location>
        <begin position="13"/>
        <end position="311"/>
    </location>
</feature>
<feature type="domain" description="ABC transporter" evidence="11">
    <location>
        <begin position="346"/>
        <end position="582"/>
    </location>
</feature>
<reference evidence="13" key="1">
    <citation type="submission" date="2021-04" db="EMBL/GenBank/DDBJ databases">
        <title>Microbacterium tenobrionis sp. nov. and Microbacterium allomyrinae sp. nov., isolated from larvae of Tenobrio molitor and Allomyrina dichotoma, respectively.</title>
        <authorList>
            <person name="Lee S.D."/>
        </authorList>
    </citation>
    <scope>NUCLEOTIDE SEQUENCE</scope>
    <source>
        <strain evidence="13">BWT-G7</strain>
    </source>
</reference>
<evidence type="ECO:0000313" key="14">
    <source>
        <dbReference type="Proteomes" id="UP001139354"/>
    </source>
</evidence>
<feature type="transmembrane region" description="Helical" evidence="10">
    <location>
        <begin position="255"/>
        <end position="273"/>
    </location>
</feature>
<evidence type="ECO:0000256" key="1">
    <source>
        <dbReference type="ARBA" id="ARBA00004651"/>
    </source>
</evidence>
<dbReference type="AlphaFoldDB" id="A0A9X1LSA7"/>
<evidence type="ECO:0000259" key="11">
    <source>
        <dbReference type="PROSITE" id="PS50893"/>
    </source>
</evidence>
<dbReference type="PANTHER" id="PTHR24221:SF654">
    <property type="entry name" value="ATP-BINDING CASSETTE SUB-FAMILY B MEMBER 6"/>
    <property type="match status" value="1"/>
</dbReference>
<dbReference type="InterPro" id="IPR003439">
    <property type="entry name" value="ABC_transporter-like_ATP-bd"/>
</dbReference>
<name>A0A9X1LSA7_9MICO</name>
<dbReference type="PANTHER" id="PTHR24221">
    <property type="entry name" value="ATP-BINDING CASSETTE SUB-FAMILY B"/>
    <property type="match status" value="1"/>
</dbReference>
<keyword evidence="4 10" id="KW-0812">Transmembrane</keyword>
<dbReference type="PROSITE" id="PS00211">
    <property type="entry name" value="ABC_TRANSPORTER_1"/>
    <property type="match status" value="1"/>
</dbReference>
<dbReference type="RefSeq" id="WP_229382629.1">
    <property type="nucleotide sequence ID" value="NZ_JAGTTN010000001.1"/>
</dbReference>
<dbReference type="InterPro" id="IPR003593">
    <property type="entry name" value="AAA+_ATPase"/>
</dbReference>
<keyword evidence="6 13" id="KW-0067">ATP-binding</keyword>
<organism evidence="13 14">
    <name type="scientific">Microbacterium allomyrinae</name>
    <dbReference type="NCBI Taxonomy" id="2830666"/>
    <lineage>
        <taxon>Bacteria</taxon>
        <taxon>Bacillati</taxon>
        <taxon>Actinomycetota</taxon>
        <taxon>Actinomycetes</taxon>
        <taxon>Micrococcales</taxon>
        <taxon>Microbacteriaceae</taxon>
        <taxon>Microbacterium</taxon>
    </lineage>
</organism>
<evidence type="ECO:0000256" key="9">
    <source>
        <dbReference type="ARBA" id="ARBA00061644"/>
    </source>
</evidence>
<evidence type="ECO:0000256" key="3">
    <source>
        <dbReference type="ARBA" id="ARBA00022475"/>
    </source>
</evidence>
<keyword evidence="8 10" id="KW-0472">Membrane</keyword>
<dbReference type="PROSITE" id="PS50929">
    <property type="entry name" value="ABC_TM1F"/>
    <property type="match status" value="1"/>
</dbReference>
<dbReference type="Proteomes" id="UP001139354">
    <property type="component" value="Unassembled WGS sequence"/>
</dbReference>
<dbReference type="GO" id="GO:0016887">
    <property type="term" value="F:ATP hydrolysis activity"/>
    <property type="evidence" value="ECO:0007669"/>
    <property type="project" value="InterPro"/>
</dbReference>
<comment type="similarity">
    <text evidence="9">Belongs to the ABC transporter superfamily. Lipid exporter (TC 3.A.1.106) family.</text>
</comment>
<dbReference type="SUPFAM" id="SSF52540">
    <property type="entry name" value="P-loop containing nucleoside triphosphate hydrolases"/>
    <property type="match status" value="1"/>
</dbReference>
<feature type="transmembrane region" description="Helical" evidence="10">
    <location>
        <begin position="64"/>
        <end position="86"/>
    </location>
</feature>
<evidence type="ECO:0000313" key="13">
    <source>
        <dbReference type="EMBL" id="MCC2030728.1"/>
    </source>
</evidence>
<evidence type="ECO:0000256" key="7">
    <source>
        <dbReference type="ARBA" id="ARBA00022989"/>
    </source>
</evidence>
<keyword evidence="14" id="KW-1185">Reference proteome</keyword>
<keyword evidence="7 10" id="KW-1133">Transmembrane helix</keyword>
<dbReference type="GO" id="GO:0140359">
    <property type="term" value="F:ABC-type transporter activity"/>
    <property type="evidence" value="ECO:0007669"/>
    <property type="project" value="InterPro"/>
</dbReference>
<dbReference type="Gene3D" id="3.40.50.300">
    <property type="entry name" value="P-loop containing nucleotide triphosphate hydrolases"/>
    <property type="match status" value="1"/>
</dbReference>
<sequence length="586" mass="63104">MSLLPGRHRGWLVGAVLGSVLLAALDMLGVALMLPLLDLLTNGTSATYGGWLADFFGTEDLQTLIIWCGSLIAIAFILKSVVSIGFRWWLLGRINQLAADTASELLRAYLLSPYSTHRMRSLPDIYRNLGMSIDETFGRVLTGLVTLVSSLITVLGITAVLLIVSPLATVVAITVFASATIGIQALLKSRQLAIGERVAAADVAAWRVVTPSLEGFRDTRVAALAGPYVERYRAARIARAHAARSFTLMSEMPRYALEIVFILTIILLTVLLFATSSSATALSVLGLFAVASVRLLPTMNQVSGMMTSIRAGETGMKLLVAEIEEFALHTPHLEERMSIEPHRGDIVIDDVVFNYPDSDEPILRGVSTIVRSGEMTAFVGSSGAGKSTLLDLVLGLLTPSSGQILSGGRSIYDDPQAWFDSLGMVSQDVFLFDGTLRQNIAFGVPDDEIDEEAIQQALASAQLTSFITSLEHGLDTRVGERGARLSGGQRQRIGIARALYRKPAVLVLDEATSALDNATEAQIAETIDALKGHMTILVVAHRLSTVKNADRIVFMSAGRIAAEGDMASLSERNAEFRHLVELGRLT</sequence>